<gene>
    <name evidence="2 4" type="ORF">BDZ99DRAFT_463409</name>
</gene>
<evidence type="ECO:0000256" key="1">
    <source>
        <dbReference type="SAM" id="MobiDB-lite"/>
    </source>
</evidence>
<sequence length="62" mass="6987">MSASSPTTQTPEATGKNLRREKAKRPPHAPTTGDQRMPSHYHVLNERYTRALLQGRPLHPTL</sequence>
<protein>
    <submittedName>
        <fullName evidence="2 4">Uncharacterized protein</fullName>
    </submittedName>
</protein>
<dbReference type="Proteomes" id="UP000504636">
    <property type="component" value="Unplaced"/>
</dbReference>
<feature type="compositionally biased region" description="Basic residues" evidence="1">
    <location>
        <begin position="17"/>
        <end position="27"/>
    </location>
</feature>
<evidence type="ECO:0000313" key="3">
    <source>
        <dbReference type="Proteomes" id="UP000504636"/>
    </source>
</evidence>
<feature type="region of interest" description="Disordered" evidence="1">
    <location>
        <begin position="1"/>
        <end position="40"/>
    </location>
</feature>
<evidence type="ECO:0000313" key="4">
    <source>
        <dbReference type="RefSeq" id="XP_033576589.1"/>
    </source>
</evidence>
<dbReference type="AlphaFoldDB" id="A0A6A6YNS0"/>
<reference evidence="4" key="2">
    <citation type="submission" date="2020-04" db="EMBL/GenBank/DDBJ databases">
        <authorList>
            <consortium name="NCBI Genome Project"/>
        </authorList>
    </citation>
    <scope>NUCLEOTIDE SEQUENCE</scope>
    <source>
        <strain evidence="4">CBS 304.34</strain>
    </source>
</reference>
<proteinExistence type="predicted"/>
<reference evidence="4" key="3">
    <citation type="submission" date="2025-04" db="UniProtKB">
        <authorList>
            <consortium name="RefSeq"/>
        </authorList>
    </citation>
    <scope>IDENTIFICATION</scope>
    <source>
        <strain evidence="4">CBS 304.34</strain>
    </source>
</reference>
<reference evidence="2 4" key="1">
    <citation type="journal article" date="2020" name="Stud. Mycol.">
        <title>101 Dothideomycetes genomes: a test case for predicting lifestyles and emergence of pathogens.</title>
        <authorList>
            <person name="Haridas S."/>
            <person name="Albert R."/>
            <person name="Binder M."/>
            <person name="Bloem J."/>
            <person name="Labutti K."/>
            <person name="Salamov A."/>
            <person name="Andreopoulos B."/>
            <person name="Baker S."/>
            <person name="Barry K."/>
            <person name="Bills G."/>
            <person name="Bluhm B."/>
            <person name="Cannon C."/>
            <person name="Castanera R."/>
            <person name="Culley D."/>
            <person name="Daum C."/>
            <person name="Ezra D."/>
            <person name="Gonzalez J."/>
            <person name="Henrissat B."/>
            <person name="Kuo A."/>
            <person name="Liang C."/>
            <person name="Lipzen A."/>
            <person name="Lutzoni F."/>
            <person name="Magnuson J."/>
            <person name="Mondo S."/>
            <person name="Nolan M."/>
            <person name="Ohm R."/>
            <person name="Pangilinan J."/>
            <person name="Park H.-J."/>
            <person name="Ramirez L."/>
            <person name="Alfaro M."/>
            <person name="Sun H."/>
            <person name="Tritt A."/>
            <person name="Yoshinaga Y."/>
            <person name="Zwiers L.-H."/>
            <person name="Turgeon B."/>
            <person name="Goodwin S."/>
            <person name="Spatafora J."/>
            <person name="Crous P."/>
            <person name="Grigoriev I."/>
        </authorList>
    </citation>
    <scope>NUCLEOTIDE SEQUENCE</scope>
    <source>
        <strain evidence="2 4">CBS 304.34</strain>
    </source>
</reference>
<keyword evidence="3" id="KW-1185">Reference proteome</keyword>
<organism evidence="2">
    <name type="scientific">Mytilinidion resinicola</name>
    <dbReference type="NCBI Taxonomy" id="574789"/>
    <lineage>
        <taxon>Eukaryota</taxon>
        <taxon>Fungi</taxon>
        <taxon>Dikarya</taxon>
        <taxon>Ascomycota</taxon>
        <taxon>Pezizomycotina</taxon>
        <taxon>Dothideomycetes</taxon>
        <taxon>Pleosporomycetidae</taxon>
        <taxon>Mytilinidiales</taxon>
        <taxon>Mytilinidiaceae</taxon>
        <taxon>Mytilinidion</taxon>
    </lineage>
</organism>
<evidence type="ECO:0000313" key="2">
    <source>
        <dbReference type="EMBL" id="KAF2809625.1"/>
    </source>
</evidence>
<dbReference type="GeneID" id="54460971"/>
<dbReference type="EMBL" id="MU003701">
    <property type="protein sequence ID" value="KAF2809625.1"/>
    <property type="molecule type" value="Genomic_DNA"/>
</dbReference>
<dbReference type="RefSeq" id="XP_033576589.1">
    <property type="nucleotide sequence ID" value="XM_033720078.1"/>
</dbReference>
<feature type="compositionally biased region" description="Polar residues" evidence="1">
    <location>
        <begin position="1"/>
        <end position="12"/>
    </location>
</feature>
<name>A0A6A6YNS0_9PEZI</name>
<accession>A0A6A6YNS0</accession>